<evidence type="ECO:0000313" key="1">
    <source>
        <dbReference type="EMBL" id="GAA3707536.1"/>
    </source>
</evidence>
<dbReference type="EMBL" id="BAABDC010000003">
    <property type="protein sequence ID" value="GAA3707536.1"/>
    <property type="molecule type" value="Genomic_DNA"/>
</dbReference>
<name>A0ABP7DPB0_9MICO</name>
<gene>
    <name evidence="1" type="ORF">GCM10022399_25330</name>
</gene>
<dbReference type="SUPFAM" id="SSF48239">
    <property type="entry name" value="Terpenoid cyclases/Protein prenyltransferases"/>
    <property type="match status" value="1"/>
</dbReference>
<organism evidence="1 2">
    <name type="scientific">Terrabacter ginsenosidimutans</name>
    <dbReference type="NCBI Taxonomy" id="490575"/>
    <lineage>
        <taxon>Bacteria</taxon>
        <taxon>Bacillati</taxon>
        <taxon>Actinomycetota</taxon>
        <taxon>Actinomycetes</taxon>
        <taxon>Micrococcales</taxon>
        <taxon>Intrasporangiaceae</taxon>
        <taxon>Terrabacter</taxon>
    </lineage>
</organism>
<dbReference type="Proteomes" id="UP001501468">
    <property type="component" value="Unassembled WGS sequence"/>
</dbReference>
<reference evidence="2" key="1">
    <citation type="journal article" date="2019" name="Int. J. Syst. Evol. Microbiol.">
        <title>The Global Catalogue of Microorganisms (GCM) 10K type strain sequencing project: providing services to taxonomists for standard genome sequencing and annotation.</title>
        <authorList>
            <consortium name="The Broad Institute Genomics Platform"/>
            <consortium name="The Broad Institute Genome Sequencing Center for Infectious Disease"/>
            <person name="Wu L."/>
            <person name="Ma J."/>
        </authorList>
    </citation>
    <scope>NUCLEOTIDE SEQUENCE [LARGE SCALE GENOMIC DNA]</scope>
    <source>
        <strain evidence="2">JCM 17125</strain>
    </source>
</reference>
<comment type="caution">
    <text evidence="1">The sequence shown here is derived from an EMBL/GenBank/DDBJ whole genome shotgun (WGS) entry which is preliminary data.</text>
</comment>
<protein>
    <submittedName>
        <fullName evidence="1">Uncharacterized protein</fullName>
    </submittedName>
</protein>
<dbReference type="InterPro" id="IPR008930">
    <property type="entry name" value="Terpenoid_cyclase/PrenylTrfase"/>
</dbReference>
<evidence type="ECO:0000313" key="2">
    <source>
        <dbReference type="Proteomes" id="UP001501468"/>
    </source>
</evidence>
<accession>A0ABP7DPB0</accession>
<keyword evidence="2" id="KW-1185">Reference proteome</keyword>
<proteinExistence type="predicted"/>
<dbReference type="Gene3D" id="1.50.10.20">
    <property type="match status" value="1"/>
</dbReference>
<sequence length="310" mass="33973">MVATSEVLAWLLAGDAAVAYVATRDLLGRDDPELQARIATEGAGAAILAARGANGHWGRGFYQPKWTSSHYTLLQLRGMGLSRTHPAAVATVQLILETEKATDGGVSPSPPSKPSDACVNGMALGYASWFGAAEDELRSVVDFLLRERVVDGGFNCRHNRPGARVTHSSVHTTVCVMEGITDYVRSGAHYRRDELEEAYASSAEFLLRHRLLRSETTGEVISPDFTRLHVPARWHYDILRGLDSLAAGNVPRDDRMGEALALLRRRRRPDGRWNANRAYPGVTHVPDDPAGQPSRWVTAIAERVLVAYPE</sequence>